<evidence type="ECO:0000313" key="2">
    <source>
        <dbReference type="Proteomes" id="UP000325563"/>
    </source>
</evidence>
<accession>A0A5J6JHU1</accession>
<proteinExistence type="predicted"/>
<gene>
    <name evidence="1" type="ORF">CP980_33730</name>
</gene>
<name>A0A5J6JHU1_STRVI</name>
<dbReference type="AlphaFoldDB" id="A0A5J6JHU1"/>
<sequence length="96" mass="10390">MWDDTITDPTVRNEARGFAWSFHTSNGPPEAYLDTDGMCLYIDAALADAAEVACVLRQYVPGSIEVTFCDQGYDFDLVITPGTTPAELIGKADALP</sequence>
<keyword evidence="2" id="KW-1185">Reference proteome</keyword>
<reference evidence="1 2" key="1">
    <citation type="submission" date="2017-09" db="EMBL/GenBank/DDBJ databases">
        <authorList>
            <person name="Lee N."/>
            <person name="Cho B.-K."/>
        </authorList>
    </citation>
    <scope>NUCLEOTIDE SEQUENCE [LARGE SCALE GENOMIC DNA]</scope>
    <source>
        <strain evidence="1 2">ATCC 27476</strain>
    </source>
</reference>
<dbReference type="EMBL" id="CP023692">
    <property type="protein sequence ID" value="QEV49371.1"/>
    <property type="molecule type" value="Genomic_DNA"/>
</dbReference>
<organism evidence="1 2">
    <name type="scientific">Streptomyces vinaceus</name>
    <dbReference type="NCBI Taxonomy" id="1960"/>
    <lineage>
        <taxon>Bacteria</taxon>
        <taxon>Bacillati</taxon>
        <taxon>Actinomycetota</taxon>
        <taxon>Actinomycetes</taxon>
        <taxon>Kitasatosporales</taxon>
        <taxon>Streptomycetaceae</taxon>
        <taxon>Streptomyces</taxon>
    </lineage>
</organism>
<evidence type="ECO:0000313" key="1">
    <source>
        <dbReference type="EMBL" id="QEV49371.1"/>
    </source>
</evidence>
<dbReference type="KEGG" id="svn:CP980_33730"/>
<dbReference type="Proteomes" id="UP000325563">
    <property type="component" value="Chromosome"/>
</dbReference>
<protein>
    <submittedName>
        <fullName evidence="1">Uncharacterized protein</fullName>
    </submittedName>
</protein>